<keyword evidence="3" id="KW-1133">Transmembrane helix</keyword>
<dbReference type="OrthoDB" id="8477685at2"/>
<feature type="region of interest" description="Disordered" evidence="2">
    <location>
        <begin position="767"/>
        <end position="818"/>
    </location>
</feature>
<feature type="transmembrane region" description="Helical" evidence="3">
    <location>
        <begin position="66"/>
        <end position="86"/>
    </location>
</feature>
<dbReference type="Proteomes" id="UP000193083">
    <property type="component" value="Unassembled WGS sequence"/>
</dbReference>
<dbReference type="NCBIfam" id="TIGR02302">
    <property type="entry name" value="aProt_lowcomp"/>
    <property type="match status" value="1"/>
</dbReference>
<gene>
    <name evidence="4" type="ORF">SAMN02982922_5714</name>
</gene>
<evidence type="ECO:0000256" key="2">
    <source>
        <dbReference type="SAM" id="MobiDB-lite"/>
    </source>
</evidence>
<keyword evidence="3" id="KW-0812">Transmembrane</keyword>
<feature type="compositionally biased region" description="Low complexity" evidence="2">
    <location>
        <begin position="768"/>
        <end position="780"/>
    </location>
</feature>
<keyword evidence="5" id="KW-1185">Reference proteome</keyword>
<evidence type="ECO:0000313" key="5">
    <source>
        <dbReference type="Proteomes" id="UP000193083"/>
    </source>
</evidence>
<feature type="compositionally biased region" description="Basic and acidic residues" evidence="2">
    <location>
        <begin position="787"/>
        <end position="800"/>
    </location>
</feature>
<organism evidence="4 5">
    <name type="scientific">Mesorhizobium australicum</name>
    <dbReference type="NCBI Taxonomy" id="536018"/>
    <lineage>
        <taxon>Bacteria</taxon>
        <taxon>Pseudomonadati</taxon>
        <taxon>Pseudomonadota</taxon>
        <taxon>Alphaproteobacteria</taxon>
        <taxon>Hyphomicrobiales</taxon>
        <taxon>Phyllobacteriaceae</taxon>
        <taxon>Mesorhizobium</taxon>
    </lineage>
</organism>
<feature type="region of interest" description="Disordered" evidence="2">
    <location>
        <begin position="652"/>
        <end position="691"/>
    </location>
</feature>
<name>A0A1X7PYQ5_9HYPH</name>
<keyword evidence="3" id="KW-0472">Membrane</keyword>
<dbReference type="AlphaFoldDB" id="A0A1X7PYQ5"/>
<sequence>MAGIKAQDDQPEANAGMLGRLARTRMWTTASMALERFWPLVLPLLVVASLFLSLSWFGVFRLMPDWLRIGTLSVFGLAALAALYPLRFFRWPERASVDRRIERANELEHTPVLVQADRLTGSSDGFAEALWREHQKRMAAKLGHLSSDLPRTGVPERDPWGLRTVALLLLVTAFAFSAGPFGGRISDAFHAAPGAPPVPPRIDAWVTPPPYTGKPPIFLTADANRQTDLFEASEGSDLTLRVTGGSGEETLTYSPLDGDTLDIAPQGETTAPPAQRAGVRQFASKLTTDGLLMLKSGDTEIGSWAFQIKPDTAPAISFIGEPKRALNGTLELAYQIQDDYGAVSGKAGFEMLEPQAPNARPLYGEPEMPLALPRKGAKDGAAKTSRDLTEHVWAGVPVRVKLTATDASGQVAISEEKEFRMPERPFTNPLARALVEQRRMLALDANRRDRVLDLMEGVMLRPDETIPNPSHWLALNSVFSRLKQARTDDDLRGVADYLWQIALAVEDGDLSAAERRLRQAQEALKNALENNASDEEIEKLMNELRAAMQDFLREFAERAQRDPNMAQQMPQNGQELRQSDLEKLMDQIEELAKSGAKDQARDLLSQLQDMMNNLQAGRQQRQQQGQQSEMRQQMDKLGELMRRQQEMMNETHRLDQMQRGQRQRGQDRGEQQGQEGQQGEQQQGQGGQMSPEELAEALRQMQQGQGQLRGDLGEILKGLEGMGIQPGEGFGEAGEAMDGAGQALGDAQGEQAVGEQGRALEALRKGAQDMMQQMQQAMQGEQGGSEEGGRQQSSDRDPLGRPRATTGPDFGDTVKVPDEIDVQRAREILDAIRKRLGNALSPEIERDYLERLLQMR</sequence>
<keyword evidence="1" id="KW-0175">Coiled coil</keyword>
<accession>A0A1X7PYQ5</accession>
<dbReference type="EMBL" id="FXBL01000004">
    <property type="protein sequence ID" value="SMH57242.1"/>
    <property type="molecule type" value="Genomic_DNA"/>
</dbReference>
<dbReference type="Pfam" id="PF13779">
    <property type="entry name" value="DUF4175"/>
    <property type="match status" value="1"/>
</dbReference>
<feature type="transmembrane region" description="Helical" evidence="3">
    <location>
        <begin position="160"/>
        <end position="181"/>
    </location>
</feature>
<feature type="coiled-coil region" evidence="1">
    <location>
        <begin position="503"/>
        <end position="554"/>
    </location>
</feature>
<evidence type="ECO:0000256" key="3">
    <source>
        <dbReference type="SAM" id="Phobius"/>
    </source>
</evidence>
<dbReference type="RefSeq" id="WP_085467273.1">
    <property type="nucleotide sequence ID" value="NZ_FXBL01000004.1"/>
</dbReference>
<evidence type="ECO:0000313" key="4">
    <source>
        <dbReference type="EMBL" id="SMH57242.1"/>
    </source>
</evidence>
<proteinExistence type="predicted"/>
<feature type="compositionally biased region" description="Low complexity" evidence="2">
    <location>
        <begin position="671"/>
        <end position="683"/>
    </location>
</feature>
<dbReference type="InterPro" id="IPR012683">
    <property type="entry name" value="CHP02302_TM"/>
</dbReference>
<protein>
    <submittedName>
        <fullName evidence="4">TIGR02302 family protein</fullName>
    </submittedName>
</protein>
<feature type="transmembrane region" description="Helical" evidence="3">
    <location>
        <begin position="37"/>
        <end position="60"/>
    </location>
</feature>
<reference evidence="4 5" key="1">
    <citation type="submission" date="2017-04" db="EMBL/GenBank/DDBJ databases">
        <authorList>
            <person name="Afonso C.L."/>
            <person name="Miller P.J."/>
            <person name="Scott M.A."/>
            <person name="Spackman E."/>
            <person name="Goraichik I."/>
            <person name="Dimitrov K.M."/>
            <person name="Suarez D.L."/>
            <person name="Swayne D.E."/>
        </authorList>
    </citation>
    <scope>NUCLEOTIDE SEQUENCE [LARGE SCALE GENOMIC DNA]</scope>
    <source>
        <strain evidence="4 5">B5P</strain>
    </source>
</reference>
<feature type="coiled-coil region" evidence="1">
    <location>
        <begin position="593"/>
        <end position="650"/>
    </location>
</feature>
<evidence type="ECO:0000256" key="1">
    <source>
        <dbReference type="SAM" id="Coils"/>
    </source>
</evidence>